<dbReference type="PANTHER" id="PTHR48437">
    <property type="entry name" value="INITIATOR BINDING DOMAIN-CONTAINING PROTEIN"/>
    <property type="match status" value="1"/>
</dbReference>
<feature type="region of interest" description="Disordered" evidence="1">
    <location>
        <begin position="225"/>
        <end position="249"/>
    </location>
</feature>
<proteinExistence type="predicted"/>
<dbReference type="InterPro" id="IPR007657">
    <property type="entry name" value="Glycosyltransferase_61"/>
</dbReference>
<comment type="caution">
    <text evidence="2">The sequence shown here is derived from an EMBL/GenBank/DDBJ whole genome shotgun (WGS) entry which is preliminary data.</text>
</comment>
<dbReference type="GO" id="GO:0016757">
    <property type="term" value="F:glycosyltransferase activity"/>
    <property type="evidence" value="ECO:0007669"/>
    <property type="project" value="InterPro"/>
</dbReference>
<accession>A0A7J6VXH8</accession>
<evidence type="ECO:0000313" key="2">
    <source>
        <dbReference type="EMBL" id="KAF5189819.1"/>
    </source>
</evidence>
<dbReference type="PANTHER" id="PTHR48437:SF1">
    <property type="entry name" value="INITIATOR BINDING DOMAIN-CONTAINING PROTEIN"/>
    <property type="match status" value="1"/>
</dbReference>
<dbReference type="EMBL" id="JABWDY010024959">
    <property type="protein sequence ID" value="KAF5189819.1"/>
    <property type="molecule type" value="Genomic_DNA"/>
</dbReference>
<evidence type="ECO:0000313" key="3">
    <source>
        <dbReference type="Proteomes" id="UP000554482"/>
    </source>
</evidence>
<dbReference type="OrthoDB" id="529273at2759"/>
<dbReference type="Proteomes" id="UP000554482">
    <property type="component" value="Unassembled WGS sequence"/>
</dbReference>
<name>A0A7J6VXH8_THATH</name>
<reference evidence="2 3" key="1">
    <citation type="submission" date="2020-06" db="EMBL/GenBank/DDBJ databases">
        <title>Transcriptomic and genomic resources for Thalictrum thalictroides and T. hernandezii: Facilitating candidate gene discovery in an emerging model plant lineage.</title>
        <authorList>
            <person name="Arias T."/>
            <person name="Riano-Pachon D.M."/>
            <person name="Di Stilio V.S."/>
        </authorList>
    </citation>
    <scope>NUCLEOTIDE SEQUENCE [LARGE SCALE GENOMIC DNA]</scope>
    <source>
        <strain evidence="3">cv. WT478/WT964</strain>
        <tissue evidence="2">Leaves</tissue>
    </source>
</reference>
<evidence type="ECO:0000256" key="1">
    <source>
        <dbReference type="SAM" id="MobiDB-lite"/>
    </source>
</evidence>
<gene>
    <name evidence="2" type="ORF">FRX31_020594</name>
</gene>
<dbReference type="AlphaFoldDB" id="A0A7J6VXH8"/>
<sequence length="249" mass="28435">MMSSRRKGFLLKFLLFLFALNSISLFFYFSSNPALLFLHSKHSSTTKIQDTHSSSLTQNPQKSNFYFHGKPWPILPSYLPWTLNPNIHSKSCEGYFGNGFNQRIDVLKPQKRSVDGWFRCFYSETLVSSICEGGRIRMNLDKINMSMGGENLETVIGRGEVEELPNFKWGAFEIEVSEGIGKGEKGRKLVNTEFLDQYVPYGNVDRHTMRSLLDSIRLVKPDEFNCDEKEKGPNPDSGNNEDNHILFGA</sequence>
<organism evidence="2 3">
    <name type="scientific">Thalictrum thalictroides</name>
    <name type="common">Rue-anemone</name>
    <name type="synonym">Anemone thalictroides</name>
    <dbReference type="NCBI Taxonomy" id="46969"/>
    <lineage>
        <taxon>Eukaryota</taxon>
        <taxon>Viridiplantae</taxon>
        <taxon>Streptophyta</taxon>
        <taxon>Embryophyta</taxon>
        <taxon>Tracheophyta</taxon>
        <taxon>Spermatophyta</taxon>
        <taxon>Magnoliopsida</taxon>
        <taxon>Ranunculales</taxon>
        <taxon>Ranunculaceae</taxon>
        <taxon>Thalictroideae</taxon>
        <taxon>Thalictrum</taxon>
    </lineage>
</organism>
<keyword evidence="3" id="KW-1185">Reference proteome</keyword>
<protein>
    <submittedName>
        <fullName evidence="2">Beta-1,2-xylosyltransferase</fullName>
    </submittedName>
</protein>
<keyword evidence="2" id="KW-0808">Transferase</keyword>